<feature type="transmembrane region" description="Helical" evidence="8">
    <location>
        <begin position="292"/>
        <end position="310"/>
    </location>
</feature>
<keyword evidence="6 8" id="KW-0472">Membrane</keyword>
<dbReference type="Pfam" id="PF01757">
    <property type="entry name" value="Acyl_transf_3"/>
    <property type="match status" value="1"/>
</dbReference>
<keyword evidence="4 8" id="KW-0812">Transmembrane</keyword>
<feature type="domain" description="Acyltransferase 3" evidence="9">
    <location>
        <begin position="11"/>
        <end position="328"/>
    </location>
</feature>
<dbReference type="SUPFAM" id="SSF52266">
    <property type="entry name" value="SGNH hydrolase"/>
    <property type="match status" value="1"/>
</dbReference>
<dbReference type="InterPro" id="IPR050879">
    <property type="entry name" value="Acyltransferase_3"/>
</dbReference>
<evidence type="ECO:0000256" key="4">
    <source>
        <dbReference type="ARBA" id="ARBA00022692"/>
    </source>
</evidence>
<dbReference type="EMBL" id="CAEZYF010000020">
    <property type="protein sequence ID" value="CAB4736985.1"/>
    <property type="molecule type" value="Genomic_DNA"/>
</dbReference>
<keyword evidence="5 8" id="KW-1133">Transmembrane helix</keyword>
<gene>
    <name evidence="11" type="ORF">UFOPK2656_02618</name>
    <name evidence="12" type="ORF">UFOPK3099_00538</name>
    <name evidence="13" type="ORF">UFOPK3267_01237</name>
    <name evidence="14" type="ORF">UFOPK3651_02499</name>
    <name evidence="10" type="ORF">UFOPK4189_02487</name>
</gene>
<evidence type="ECO:0000313" key="11">
    <source>
        <dbReference type="EMBL" id="CAB4736985.1"/>
    </source>
</evidence>
<feature type="transmembrane region" description="Helical" evidence="8">
    <location>
        <begin position="349"/>
        <end position="367"/>
    </location>
</feature>
<evidence type="ECO:0000256" key="6">
    <source>
        <dbReference type="ARBA" id="ARBA00023136"/>
    </source>
</evidence>
<protein>
    <submittedName>
        <fullName evidence="14">Unannotated protein</fullName>
    </submittedName>
</protein>
<feature type="transmembrane region" description="Helical" evidence="8">
    <location>
        <begin position="228"/>
        <end position="244"/>
    </location>
</feature>
<dbReference type="InterPro" id="IPR036514">
    <property type="entry name" value="SGNH_hydro_sf"/>
</dbReference>
<evidence type="ECO:0000313" key="14">
    <source>
        <dbReference type="EMBL" id="CAB4945688.1"/>
    </source>
</evidence>
<dbReference type="InterPro" id="IPR002656">
    <property type="entry name" value="Acyl_transf_3_dom"/>
</dbReference>
<dbReference type="GO" id="GO:0005886">
    <property type="term" value="C:plasma membrane"/>
    <property type="evidence" value="ECO:0007669"/>
    <property type="project" value="UniProtKB-SubCell"/>
</dbReference>
<keyword evidence="7" id="KW-0012">Acyltransferase</keyword>
<feature type="transmembrane region" description="Helical" evidence="8">
    <location>
        <begin position="169"/>
        <end position="193"/>
    </location>
</feature>
<evidence type="ECO:0000256" key="7">
    <source>
        <dbReference type="ARBA" id="ARBA00023315"/>
    </source>
</evidence>
<accession>A0A6J7JPV5</accession>
<keyword evidence="3" id="KW-0808">Transferase</keyword>
<evidence type="ECO:0000256" key="2">
    <source>
        <dbReference type="ARBA" id="ARBA00022475"/>
    </source>
</evidence>
<dbReference type="EMBL" id="CAFAAV010000027">
    <property type="protein sequence ID" value="CAB4807985.1"/>
    <property type="molecule type" value="Genomic_DNA"/>
</dbReference>
<reference evidence="14" key="1">
    <citation type="submission" date="2020-05" db="EMBL/GenBank/DDBJ databases">
        <authorList>
            <person name="Chiriac C."/>
            <person name="Salcher M."/>
            <person name="Ghai R."/>
            <person name="Kavagutti S V."/>
        </authorList>
    </citation>
    <scope>NUCLEOTIDE SEQUENCE</scope>
</reference>
<keyword evidence="2" id="KW-1003">Cell membrane</keyword>
<feature type="transmembrane region" description="Helical" evidence="8">
    <location>
        <begin position="36"/>
        <end position="56"/>
    </location>
</feature>
<evidence type="ECO:0000256" key="1">
    <source>
        <dbReference type="ARBA" id="ARBA00004651"/>
    </source>
</evidence>
<proteinExistence type="predicted"/>
<dbReference type="GO" id="GO:0016747">
    <property type="term" value="F:acyltransferase activity, transferring groups other than amino-acyl groups"/>
    <property type="evidence" value="ECO:0007669"/>
    <property type="project" value="InterPro"/>
</dbReference>
<dbReference type="EMBL" id="CAFBMT010000016">
    <property type="protein sequence ID" value="CAB4945688.1"/>
    <property type="molecule type" value="Genomic_DNA"/>
</dbReference>
<evidence type="ECO:0000313" key="12">
    <source>
        <dbReference type="EMBL" id="CAB4807985.1"/>
    </source>
</evidence>
<evidence type="ECO:0000313" key="10">
    <source>
        <dbReference type="EMBL" id="CAB4364728.1"/>
    </source>
</evidence>
<feature type="transmembrane region" description="Helical" evidence="8">
    <location>
        <begin position="316"/>
        <end position="337"/>
    </location>
</feature>
<evidence type="ECO:0000259" key="9">
    <source>
        <dbReference type="Pfam" id="PF01757"/>
    </source>
</evidence>
<dbReference type="EMBL" id="CAFBIY010000058">
    <property type="protein sequence ID" value="CAB4850558.1"/>
    <property type="molecule type" value="Genomic_DNA"/>
</dbReference>
<evidence type="ECO:0000256" key="3">
    <source>
        <dbReference type="ARBA" id="ARBA00022679"/>
    </source>
</evidence>
<sequence length="835" mass="90467">MAETPRTRLPNLDGLRAFSVLLVLLFHSQFLGVTGGYIGVSVFFTISGYLLTDRLLSRPIDRHAIVNYWGGRWRRILPAAWTVLAGIVAYEAATGNTPLNPAHRLWAIAGGFGNWFQLQQGTSYAALFQQADMMVHYWSLGIEQQVYLVLPLLLWLTSRLWRGRAQLGTVLLLIVVSFVLPLVAGMSVARTYYGTDTRAGEILVGVALAIVHRQGLIPRAMSLRWGNVLTSVTLAGLIAVSLMVGPGDEFVRRGLLPLVALLSTVLIHSAVSTPKVLGGVLGWRLSTFLGDLSYPIYLLHWPIIVILQRHGVPAGLTFLIALVGAIVIGQPIVRFIERPIRRAPGPMRWRVWVGVMVVALTIVGTQLTPPRARQYLAALEADASATDVKPVAGQPRVAVFGDSSAKSLGLLIERQVPSTTINLVGTASKLGCGLITSLESARCKDVPDQWSSFLHAHVVDLAVVMSCQWDVLAHDVPGVGQQIVGQLEIDRAIHDAYTERADQLLAAGVGQVSWVLCPPMSNVTGDQALPEIVASRDPQRVNALNTIIRSVVDEHPGHMHVLDLATWMTGKVDDASIRPDGVHFEYSSASSLSAALPTLLATAIEAAKAAPSTQTDVVPSAKTGRIGTFGDSASLTLALLMIRQIPEQITYAGDASIMGCGLIENSRCPGTLAHWAEVLASHPTDIALVLSCQWELVSYDLPGKKDAHVGTPEMDAVIRDSYRRAAQVLIAGGVQTIVWLTCPEFNNDAVRDVAPDVREGRQPERVAALNTIIRSMPSEFPGWVTNLDLATWMQSRQTDLRLRPDGAHFAYDWPTDLSRDFPALLAEAIAAVDKG</sequence>
<dbReference type="GO" id="GO:0009103">
    <property type="term" value="P:lipopolysaccharide biosynthetic process"/>
    <property type="evidence" value="ECO:0007669"/>
    <property type="project" value="TreeGrafter"/>
</dbReference>
<comment type="subcellular location">
    <subcellularLocation>
        <location evidence="1">Cell membrane</location>
        <topology evidence="1">Multi-pass membrane protein</topology>
    </subcellularLocation>
</comment>
<evidence type="ECO:0000256" key="8">
    <source>
        <dbReference type="SAM" id="Phobius"/>
    </source>
</evidence>
<dbReference type="PANTHER" id="PTHR23028">
    <property type="entry name" value="ACETYLTRANSFERASE"/>
    <property type="match status" value="1"/>
</dbReference>
<dbReference type="Gene3D" id="3.40.50.1110">
    <property type="entry name" value="SGNH hydrolase"/>
    <property type="match status" value="1"/>
</dbReference>
<dbReference type="EMBL" id="CAESGF010000017">
    <property type="protein sequence ID" value="CAB4364728.1"/>
    <property type="molecule type" value="Genomic_DNA"/>
</dbReference>
<evidence type="ECO:0000313" key="13">
    <source>
        <dbReference type="EMBL" id="CAB4850558.1"/>
    </source>
</evidence>
<evidence type="ECO:0000256" key="5">
    <source>
        <dbReference type="ARBA" id="ARBA00022989"/>
    </source>
</evidence>
<dbReference type="AlphaFoldDB" id="A0A6J7JPV5"/>
<feature type="transmembrane region" description="Helical" evidence="8">
    <location>
        <begin position="137"/>
        <end position="157"/>
    </location>
</feature>
<organism evidence="14">
    <name type="scientific">freshwater metagenome</name>
    <dbReference type="NCBI Taxonomy" id="449393"/>
    <lineage>
        <taxon>unclassified sequences</taxon>
        <taxon>metagenomes</taxon>
        <taxon>ecological metagenomes</taxon>
    </lineage>
</organism>
<feature type="transmembrane region" description="Helical" evidence="8">
    <location>
        <begin position="250"/>
        <end position="271"/>
    </location>
</feature>
<dbReference type="PANTHER" id="PTHR23028:SF53">
    <property type="entry name" value="ACYL_TRANSF_3 DOMAIN-CONTAINING PROTEIN"/>
    <property type="match status" value="1"/>
</dbReference>
<name>A0A6J7JPV5_9ZZZZ</name>